<dbReference type="Proteomes" id="UP000001865">
    <property type="component" value="Chromosome"/>
</dbReference>
<dbReference type="HOGENOM" id="CLU_3047860_0_0_6"/>
<sequence>MPLHRRFLNILARHPHPQLCIEKGFFEFKILRQQKAQPLRWRINIQGYLAVKSA</sequence>
<evidence type="ECO:0000313" key="2">
    <source>
        <dbReference type="Proteomes" id="UP000001865"/>
    </source>
</evidence>
<dbReference type="AlphaFoldDB" id="A0A0N1TV77"/>
<gene>
    <name evidence="1" type="ordered locus">SeSA_A0662</name>
</gene>
<proteinExistence type="predicted"/>
<name>A0A0N1TV77_SALSV</name>
<reference evidence="1 2" key="1">
    <citation type="journal article" date="2011" name="J. Bacteriol.">
        <title>Comparative genomics of 28 Salmonella enterica isolates: evidence for CRISPR-mediated adaptive sublineage evolution.</title>
        <authorList>
            <person name="Fricke W.F."/>
            <person name="Mammel M.K."/>
            <person name="McDermott P.F."/>
            <person name="Tartera C."/>
            <person name="White D.G."/>
            <person name="Leclerc J.E."/>
            <person name="Ravel J."/>
            <person name="Cebula T.A."/>
        </authorList>
    </citation>
    <scope>NUCLEOTIDE SEQUENCE [LARGE SCALE GENOMIC DNA]</scope>
    <source>
        <strain evidence="1 2">CVM19633</strain>
    </source>
</reference>
<protein>
    <submittedName>
        <fullName evidence="1">Uncharacterized protein</fullName>
    </submittedName>
</protein>
<organism evidence="1 2">
    <name type="scientific">Salmonella schwarzengrund (strain CVM19633)</name>
    <dbReference type="NCBI Taxonomy" id="439843"/>
    <lineage>
        <taxon>Bacteria</taxon>
        <taxon>Pseudomonadati</taxon>
        <taxon>Pseudomonadota</taxon>
        <taxon>Gammaproteobacteria</taxon>
        <taxon>Enterobacterales</taxon>
        <taxon>Enterobacteriaceae</taxon>
        <taxon>Salmonella</taxon>
    </lineage>
</organism>
<accession>A0A0N1TV77</accession>
<evidence type="ECO:0000313" key="1">
    <source>
        <dbReference type="EMBL" id="ACF91937.1"/>
    </source>
</evidence>
<dbReference type="EMBL" id="CP001127">
    <property type="protein sequence ID" value="ACF91937.1"/>
    <property type="molecule type" value="Genomic_DNA"/>
</dbReference>
<dbReference type="KEGG" id="sew:SeSA_A0662"/>